<comment type="caution">
    <text evidence="2">The sequence shown here is derived from an EMBL/GenBank/DDBJ whole genome shotgun (WGS) entry which is preliminary data.</text>
</comment>
<keyword evidence="1" id="KW-0732">Signal</keyword>
<protein>
    <submittedName>
        <fullName evidence="2">Uncharacterized protein</fullName>
    </submittedName>
</protein>
<dbReference type="RefSeq" id="WP_377580028.1">
    <property type="nucleotide sequence ID" value="NZ_JBHTKA010000004.1"/>
</dbReference>
<evidence type="ECO:0000256" key="1">
    <source>
        <dbReference type="SAM" id="SignalP"/>
    </source>
</evidence>
<evidence type="ECO:0000313" key="3">
    <source>
        <dbReference type="Proteomes" id="UP001597112"/>
    </source>
</evidence>
<feature type="chain" id="PRO_5046833095" evidence="1">
    <location>
        <begin position="21"/>
        <end position="207"/>
    </location>
</feature>
<sequence>MKVIKVSFLLCVCLVGVVKAQNDSTLNDDLFEYPIKIQKGQEQHYLKYALTLVKQDSAIKAYQILYRLGNTAQHGENSKEINIANKKIKQKITKQSNGFLRGKWKLDYEGHCNYPRCIDSTKIEEVIISKRKIRFYEKGKPVRIYKYTYRIQVDPHFGYIHYIVIYKNYFEGWIYEIIRDSKGRKRLHVTRDNGMNHGYFAEYVKSE</sequence>
<dbReference type="Proteomes" id="UP001597112">
    <property type="component" value="Unassembled WGS sequence"/>
</dbReference>
<proteinExistence type="predicted"/>
<name>A0ABW3K3I9_9BACT</name>
<keyword evidence="3" id="KW-1185">Reference proteome</keyword>
<gene>
    <name evidence="2" type="ORF">ACFQ21_14740</name>
</gene>
<dbReference type="EMBL" id="JBHTKA010000004">
    <property type="protein sequence ID" value="MFD1000580.1"/>
    <property type="molecule type" value="Genomic_DNA"/>
</dbReference>
<feature type="signal peptide" evidence="1">
    <location>
        <begin position="1"/>
        <end position="20"/>
    </location>
</feature>
<accession>A0ABW3K3I9</accession>
<evidence type="ECO:0000313" key="2">
    <source>
        <dbReference type="EMBL" id="MFD1000580.1"/>
    </source>
</evidence>
<reference evidence="3" key="1">
    <citation type="journal article" date="2019" name="Int. J. Syst. Evol. Microbiol.">
        <title>The Global Catalogue of Microorganisms (GCM) 10K type strain sequencing project: providing services to taxonomists for standard genome sequencing and annotation.</title>
        <authorList>
            <consortium name="The Broad Institute Genomics Platform"/>
            <consortium name="The Broad Institute Genome Sequencing Center for Infectious Disease"/>
            <person name="Wu L."/>
            <person name="Ma J."/>
        </authorList>
    </citation>
    <scope>NUCLEOTIDE SEQUENCE [LARGE SCALE GENOMIC DNA]</scope>
    <source>
        <strain evidence="3">CCUG 58938</strain>
    </source>
</reference>
<organism evidence="2 3">
    <name type="scientific">Ohtaekwangia kribbensis</name>
    <dbReference type="NCBI Taxonomy" id="688913"/>
    <lineage>
        <taxon>Bacteria</taxon>
        <taxon>Pseudomonadati</taxon>
        <taxon>Bacteroidota</taxon>
        <taxon>Cytophagia</taxon>
        <taxon>Cytophagales</taxon>
        <taxon>Fulvivirgaceae</taxon>
        <taxon>Ohtaekwangia</taxon>
    </lineage>
</organism>